<gene>
    <name evidence="1" type="ORF">S12H4_28603</name>
</gene>
<dbReference type="AlphaFoldDB" id="X1UES7"/>
<protein>
    <submittedName>
        <fullName evidence="1">Uncharacterized protein</fullName>
    </submittedName>
</protein>
<sequence length="31" mass="3350">IVQQAMMVDPAPVATLKGPAFSFIDDNDKDD</sequence>
<name>X1UES7_9ZZZZ</name>
<dbReference type="EMBL" id="BARW01016422">
    <property type="protein sequence ID" value="GAI90854.1"/>
    <property type="molecule type" value="Genomic_DNA"/>
</dbReference>
<evidence type="ECO:0000313" key="1">
    <source>
        <dbReference type="EMBL" id="GAI90854.1"/>
    </source>
</evidence>
<feature type="non-terminal residue" evidence="1">
    <location>
        <position position="1"/>
    </location>
</feature>
<reference evidence="1" key="1">
    <citation type="journal article" date="2014" name="Front. Microbiol.">
        <title>High frequency of phylogenetically diverse reductive dehalogenase-homologous genes in deep subseafloor sedimentary metagenomes.</title>
        <authorList>
            <person name="Kawai M."/>
            <person name="Futagami T."/>
            <person name="Toyoda A."/>
            <person name="Takaki Y."/>
            <person name="Nishi S."/>
            <person name="Hori S."/>
            <person name="Arai W."/>
            <person name="Tsubouchi T."/>
            <person name="Morono Y."/>
            <person name="Uchiyama I."/>
            <person name="Ito T."/>
            <person name="Fujiyama A."/>
            <person name="Inagaki F."/>
            <person name="Takami H."/>
        </authorList>
    </citation>
    <scope>NUCLEOTIDE SEQUENCE</scope>
    <source>
        <strain evidence="1">Expedition CK06-06</strain>
    </source>
</reference>
<accession>X1UES7</accession>
<comment type="caution">
    <text evidence="1">The sequence shown here is derived from an EMBL/GenBank/DDBJ whole genome shotgun (WGS) entry which is preliminary data.</text>
</comment>
<organism evidence="1">
    <name type="scientific">marine sediment metagenome</name>
    <dbReference type="NCBI Taxonomy" id="412755"/>
    <lineage>
        <taxon>unclassified sequences</taxon>
        <taxon>metagenomes</taxon>
        <taxon>ecological metagenomes</taxon>
    </lineage>
</organism>
<proteinExistence type="predicted"/>